<feature type="chain" id="PRO_5040236561" description="Farnesoic acid O-methyl transferase domain-containing protein" evidence="1">
    <location>
        <begin position="20"/>
        <end position="148"/>
    </location>
</feature>
<gene>
    <name evidence="3" type="ORF">DIATSA_LOCUS9901</name>
</gene>
<dbReference type="AlphaFoldDB" id="A0A9N9R9M4"/>
<evidence type="ECO:0000313" key="4">
    <source>
        <dbReference type="Proteomes" id="UP001153714"/>
    </source>
</evidence>
<reference evidence="3" key="2">
    <citation type="submission" date="2022-10" db="EMBL/GenBank/DDBJ databases">
        <authorList>
            <consortium name="ENA_rothamsted_submissions"/>
            <consortium name="culmorum"/>
            <person name="King R."/>
        </authorList>
    </citation>
    <scope>NUCLEOTIDE SEQUENCE</scope>
</reference>
<dbReference type="OrthoDB" id="8182187at2759"/>
<dbReference type="PANTHER" id="PTHR36695">
    <property type="entry name" value="AGAP008648-PA"/>
    <property type="match status" value="1"/>
</dbReference>
<dbReference type="PANTHER" id="PTHR36695:SF12">
    <property type="entry name" value="AGAP008648-PA"/>
    <property type="match status" value="1"/>
</dbReference>
<dbReference type="Pfam" id="PF12248">
    <property type="entry name" value="Methyltransf_FA"/>
    <property type="match status" value="1"/>
</dbReference>
<proteinExistence type="predicted"/>
<evidence type="ECO:0000313" key="3">
    <source>
        <dbReference type="EMBL" id="CAG9792362.1"/>
    </source>
</evidence>
<evidence type="ECO:0000259" key="2">
    <source>
        <dbReference type="Pfam" id="PF12248"/>
    </source>
</evidence>
<accession>A0A9N9R9M4</accession>
<organism evidence="3 4">
    <name type="scientific">Diatraea saccharalis</name>
    <name type="common">sugarcane borer</name>
    <dbReference type="NCBI Taxonomy" id="40085"/>
    <lineage>
        <taxon>Eukaryota</taxon>
        <taxon>Metazoa</taxon>
        <taxon>Ecdysozoa</taxon>
        <taxon>Arthropoda</taxon>
        <taxon>Hexapoda</taxon>
        <taxon>Insecta</taxon>
        <taxon>Pterygota</taxon>
        <taxon>Neoptera</taxon>
        <taxon>Endopterygota</taxon>
        <taxon>Lepidoptera</taxon>
        <taxon>Glossata</taxon>
        <taxon>Ditrysia</taxon>
        <taxon>Pyraloidea</taxon>
        <taxon>Crambidae</taxon>
        <taxon>Crambinae</taxon>
        <taxon>Diatraea</taxon>
    </lineage>
</organism>
<keyword evidence="4" id="KW-1185">Reference proteome</keyword>
<dbReference type="EMBL" id="OU893335">
    <property type="protein sequence ID" value="CAG9792362.1"/>
    <property type="molecule type" value="Genomic_DNA"/>
</dbReference>
<name>A0A9N9R9M4_9NEOP</name>
<protein>
    <recommendedName>
        <fullName evidence="2">Farnesoic acid O-methyl transferase domain-containing protein</fullName>
    </recommendedName>
</protein>
<dbReference type="InterPro" id="IPR022041">
    <property type="entry name" value="Methyltransf_FA"/>
</dbReference>
<feature type="domain" description="Farnesoic acid O-methyl transferase" evidence="2">
    <location>
        <begin position="60"/>
        <end position="147"/>
    </location>
</feature>
<keyword evidence="1" id="KW-0732">Signal</keyword>
<sequence>MKCFILSLTVFLHIYETTALLSNGTNFVYTYAMAMQCKEHLCQKGYNYDQFYQVDADDAKYTKSKNNLLLEMHIAIQAVNNGHILLSTVPFPTMNDSVYEIVVGGGSNRFTELRRNLKRNAKASKGTVGILSAVELRGFVIRISKGKL</sequence>
<evidence type="ECO:0000256" key="1">
    <source>
        <dbReference type="SAM" id="SignalP"/>
    </source>
</evidence>
<feature type="signal peptide" evidence="1">
    <location>
        <begin position="1"/>
        <end position="19"/>
    </location>
</feature>
<reference evidence="3" key="1">
    <citation type="submission" date="2021-12" db="EMBL/GenBank/DDBJ databases">
        <authorList>
            <person name="King R."/>
        </authorList>
    </citation>
    <scope>NUCLEOTIDE SEQUENCE</scope>
</reference>
<dbReference type="Proteomes" id="UP001153714">
    <property type="component" value="Chromosome 4"/>
</dbReference>